<name>A0A817NPA7_9BILA</name>
<dbReference type="EMBL" id="CAJOBR010001627">
    <property type="protein sequence ID" value="CAF4623384.1"/>
    <property type="molecule type" value="Genomic_DNA"/>
</dbReference>
<feature type="transmembrane region" description="Helical" evidence="1">
    <location>
        <begin position="60"/>
        <end position="82"/>
    </location>
</feature>
<evidence type="ECO:0000313" key="10">
    <source>
        <dbReference type="Proteomes" id="UP000663873"/>
    </source>
</evidence>
<dbReference type="Proteomes" id="UP000663838">
    <property type="component" value="Unassembled WGS sequence"/>
</dbReference>
<feature type="transmembrane region" description="Helical" evidence="1">
    <location>
        <begin position="20"/>
        <end position="48"/>
    </location>
</feature>
<reference evidence="2" key="1">
    <citation type="submission" date="2021-02" db="EMBL/GenBank/DDBJ databases">
        <authorList>
            <person name="Nowell W R."/>
        </authorList>
    </citation>
    <scope>NUCLEOTIDE SEQUENCE</scope>
</reference>
<dbReference type="Proteomes" id="UP000663825">
    <property type="component" value="Unassembled WGS sequence"/>
</dbReference>
<evidence type="ECO:0000313" key="2">
    <source>
        <dbReference type="EMBL" id="CAF3117548.1"/>
    </source>
</evidence>
<dbReference type="EMBL" id="CAJOBO010002043">
    <property type="protein sequence ID" value="CAF4427371.1"/>
    <property type="molecule type" value="Genomic_DNA"/>
</dbReference>
<keyword evidence="1" id="KW-0812">Transmembrane</keyword>
<evidence type="ECO:0000313" key="5">
    <source>
        <dbReference type="EMBL" id="CAF4427371.1"/>
    </source>
</evidence>
<keyword evidence="1" id="KW-0472">Membrane</keyword>
<dbReference type="EMBL" id="CAJNYV010002951">
    <property type="protein sequence ID" value="CAF3517382.1"/>
    <property type="molecule type" value="Genomic_DNA"/>
</dbReference>
<dbReference type="Proteomes" id="UP000663848">
    <property type="component" value="Unassembled WGS sequence"/>
</dbReference>
<gene>
    <name evidence="3" type="ORF">GRG538_LOCUS18117</name>
    <name evidence="5" type="ORF">HFQ381_LOCUS22062</name>
    <name evidence="4" type="ORF">KIK155_LOCUS16722</name>
    <name evidence="7" type="ORF">QYT958_LOCUS13002</name>
    <name evidence="2" type="ORF">TIS948_LOCUS7807</name>
    <name evidence="8" type="ORF">TOA249_LOCUS17434</name>
    <name evidence="6" type="ORF">UJA718_LOCUS22439</name>
</gene>
<dbReference type="EMBL" id="CAJNYT010002963">
    <property type="protein sequence ID" value="CAF3509739.1"/>
    <property type="molecule type" value="Genomic_DNA"/>
</dbReference>
<evidence type="ECO:0000313" key="9">
    <source>
        <dbReference type="Proteomes" id="UP000663825"/>
    </source>
</evidence>
<dbReference type="Proteomes" id="UP000663851">
    <property type="component" value="Unassembled WGS sequence"/>
</dbReference>
<accession>A0A817NPA7</accession>
<evidence type="ECO:0000313" key="6">
    <source>
        <dbReference type="EMBL" id="CAF4445949.1"/>
    </source>
</evidence>
<feature type="transmembrane region" description="Helical" evidence="1">
    <location>
        <begin position="152"/>
        <end position="175"/>
    </location>
</feature>
<dbReference type="Proteomes" id="UP000663873">
    <property type="component" value="Unassembled WGS sequence"/>
</dbReference>
<organism evidence="2 9">
    <name type="scientific">Rotaria socialis</name>
    <dbReference type="NCBI Taxonomy" id="392032"/>
    <lineage>
        <taxon>Eukaryota</taxon>
        <taxon>Metazoa</taxon>
        <taxon>Spiralia</taxon>
        <taxon>Gnathifera</taxon>
        <taxon>Rotifera</taxon>
        <taxon>Eurotatoria</taxon>
        <taxon>Bdelloidea</taxon>
        <taxon>Philodinida</taxon>
        <taxon>Philodinidae</taxon>
        <taxon>Rotaria</taxon>
    </lineage>
</organism>
<dbReference type="AlphaFoldDB" id="A0A817NPA7"/>
<proteinExistence type="predicted"/>
<evidence type="ECO:0000256" key="1">
    <source>
        <dbReference type="SAM" id="Phobius"/>
    </source>
</evidence>
<evidence type="ECO:0000313" key="7">
    <source>
        <dbReference type="EMBL" id="CAF4623384.1"/>
    </source>
</evidence>
<protein>
    <submittedName>
        <fullName evidence="2">Uncharacterized protein</fullName>
    </submittedName>
</protein>
<dbReference type="Proteomes" id="UP000663872">
    <property type="component" value="Unassembled WGS sequence"/>
</dbReference>
<keyword evidence="1" id="KW-1133">Transmembrane helix</keyword>
<dbReference type="EMBL" id="CAJOBS010001242">
    <property type="protein sequence ID" value="CAF4707323.1"/>
    <property type="molecule type" value="Genomic_DNA"/>
</dbReference>
<comment type="caution">
    <text evidence="2">The sequence shown here is derived from an EMBL/GenBank/DDBJ whole genome shotgun (WGS) entry which is preliminary data.</text>
</comment>
<evidence type="ECO:0000313" key="4">
    <source>
        <dbReference type="EMBL" id="CAF3517382.1"/>
    </source>
</evidence>
<dbReference type="Proteomes" id="UP000663865">
    <property type="component" value="Unassembled WGS sequence"/>
</dbReference>
<dbReference type="OrthoDB" id="10429039at2759"/>
<evidence type="ECO:0000313" key="3">
    <source>
        <dbReference type="EMBL" id="CAF3509739.1"/>
    </source>
</evidence>
<dbReference type="EMBL" id="CAJOBP010004618">
    <property type="protein sequence ID" value="CAF4445949.1"/>
    <property type="molecule type" value="Genomic_DNA"/>
</dbReference>
<feature type="transmembrane region" description="Helical" evidence="1">
    <location>
        <begin position="89"/>
        <end position="108"/>
    </location>
</feature>
<sequence length="231" mass="25518">MQTSSIVPTAEAWGRYWPQIIVTIIAIIQLILSLIAVGLHSGIVYIEIAIFCASASSKHVMGYICWLFFTASWIATCCITCCNRSSICCATYALAQNVAAFIFSAVLIDYCRKFLVDGFDIGSSSSSSYCSYSSTTNYISQLNTLTSLDKSLLAIAVLILLSTLAFAGIYIYTFIRVCLSNRTNTNSRLYAEPMAPRFPPNPRPFNDVYQQNPAVYMNQPVLCAKCRQSAF</sequence>
<dbReference type="EMBL" id="CAJNXB010000958">
    <property type="protein sequence ID" value="CAF3117548.1"/>
    <property type="molecule type" value="Genomic_DNA"/>
</dbReference>
<evidence type="ECO:0000313" key="8">
    <source>
        <dbReference type="EMBL" id="CAF4707323.1"/>
    </source>
</evidence>
<keyword evidence="10" id="KW-1185">Reference proteome</keyword>